<dbReference type="Pfam" id="PF03167">
    <property type="entry name" value="UDG"/>
    <property type="match status" value="1"/>
</dbReference>
<dbReference type="CDD" id="cd10028">
    <property type="entry name" value="UDG-F2_TDG_MUG"/>
    <property type="match status" value="1"/>
</dbReference>
<dbReference type="STRING" id="400092.PKOR_20835"/>
<dbReference type="Gene3D" id="3.40.470.10">
    <property type="entry name" value="Uracil-DNA glycosylase-like domain"/>
    <property type="match status" value="1"/>
</dbReference>
<dbReference type="InterPro" id="IPR036895">
    <property type="entry name" value="Uracil-DNA_glycosylase-like_sf"/>
</dbReference>
<dbReference type="PANTHER" id="PTHR12159">
    <property type="entry name" value="G/T AND G/U MISMATCH-SPECIFIC DNA GLYCOSYLASE"/>
    <property type="match status" value="1"/>
</dbReference>
<evidence type="ECO:0000313" key="6">
    <source>
        <dbReference type="Proteomes" id="UP000033109"/>
    </source>
</evidence>
<dbReference type="RefSeq" id="WP_046313250.1">
    <property type="nucleotide sequence ID" value="NZ_CBCSCY010000035.1"/>
</dbReference>
<dbReference type="SMART" id="SM00986">
    <property type="entry name" value="UDG"/>
    <property type="match status" value="1"/>
</dbReference>
<keyword evidence="3" id="KW-0234">DNA repair</keyword>
<keyword evidence="6" id="KW-1185">Reference proteome</keyword>
<evidence type="ECO:0000256" key="1">
    <source>
        <dbReference type="ARBA" id="ARBA00022763"/>
    </source>
</evidence>
<sequence length="187" mass="20479">MLSTKSPTKEELDAATGKTVSDILVPDLKVLFCGINPGLYTAVKGHHFARPGNRFWPTLHAAGFTPELYQPHQERDLVQLGYGITNIVSRATANAAELSKAELIEGGITLVEKVILYQPRVLALLGLSAYRIAFGKATADIGLQEQTIGQTRLWVLPNPSGLNAHFPPKKLATVYSELRDFVDQLEE</sequence>
<proteinExistence type="predicted"/>
<protein>
    <submittedName>
        <fullName evidence="5">DNA glycosylase</fullName>
    </submittedName>
</protein>
<dbReference type="InterPro" id="IPR005122">
    <property type="entry name" value="Uracil-DNA_glycosylase-like"/>
</dbReference>
<dbReference type="KEGG" id="pko:PKOR_20835"/>
<dbReference type="SMART" id="SM00987">
    <property type="entry name" value="UreE_C"/>
    <property type="match status" value="1"/>
</dbReference>
<dbReference type="EMBL" id="CP009621">
    <property type="protein sequence ID" value="AKD05073.1"/>
    <property type="molecule type" value="Genomic_DNA"/>
</dbReference>
<dbReference type="PANTHER" id="PTHR12159:SF9">
    <property type="entry name" value="G_T MISMATCH-SPECIFIC THYMINE DNA GLYCOSYLASE"/>
    <property type="match status" value="1"/>
</dbReference>
<evidence type="ECO:0000313" key="5">
    <source>
        <dbReference type="EMBL" id="AKD05073.1"/>
    </source>
</evidence>
<dbReference type="InterPro" id="IPR015637">
    <property type="entry name" value="MUG/TDG"/>
</dbReference>
<evidence type="ECO:0000256" key="2">
    <source>
        <dbReference type="ARBA" id="ARBA00022801"/>
    </source>
</evidence>
<evidence type="ECO:0000256" key="3">
    <source>
        <dbReference type="ARBA" id="ARBA00023204"/>
    </source>
</evidence>
<dbReference type="Proteomes" id="UP000033109">
    <property type="component" value="Chromosome"/>
</dbReference>
<name>A0A0E3ZJ88_9BACT</name>
<dbReference type="SUPFAM" id="SSF52141">
    <property type="entry name" value="Uracil-DNA glycosylase-like"/>
    <property type="match status" value="1"/>
</dbReference>
<dbReference type="HOGENOM" id="CLU_042829_3_0_10"/>
<evidence type="ECO:0000259" key="4">
    <source>
        <dbReference type="SMART" id="SM00986"/>
    </source>
</evidence>
<feature type="domain" description="Uracil-DNA glycosylase-like" evidence="4">
    <location>
        <begin position="21"/>
        <end position="179"/>
    </location>
</feature>
<reference evidence="5 6" key="1">
    <citation type="journal article" date="2015" name="Sci. Rep.">
        <title>Unraveling adaptation of Pontibacter korlensis to radiation and infertility in desert through complete genome and comparative transcriptomic analysis.</title>
        <authorList>
            <person name="Dai J."/>
            <person name="Dai W."/>
            <person name="Qiu C."/>
            <person name="Yang Z."/>
            <person name="Zhang Y."/>
            <person name="Zhou M."/>
            <person name="Zhang L."/>
            <person name="Fang C."/>
            <person name="Gao Q."/>
            <person name="Yang Q."/>
            <person name="Li X."/>
            <person name="Wang Z."/>
            <person name="Wang Z."/>
            <person name="Jia Z."/>
            <person name="Chen X."/>
        </authorList>
    </citation>
    <scope>NUCLEOTIDE SEQUENCE [LARGE SCALE GENOMIC DNA]</scope>
    <source>
        <strain evidence="5 6">X14-1T</strain>
    </source>
</reference>
<dbReference type="GO" id="GO:0006285">
    <property type="term" value="P:base-excision repair, AP site formation"/>
    <property type="evidence" value="ECO:0007669"/>
    <property type="project" value="InterPro"/>
</dbReference>
<dbReference type="NCBIfam" id="NF007570">
    <property type="entry name" value="PRK10201.1"/>
    <property type="match status" value="1"/>
</dbReference>
<gene>
    <name evidence="5" type="ORF">PKOR_20835</name>
</gene>
<organism evidence="5 6">
    <name type="scientific">Pontibacter korlensis</name>
    <dbReference type="NCBI Taxonomy" id="400092"/>
    <lineage>
        <taxon>Bacteria</taxon>
        <taxon>Pseudomonadati</taxon>
        <taxon>Bacteroidota</taxon>
        <taxon>Cytophagia</taxon>
        <taxon>Cytophagales</taxon>
        <taxon>Hymenobacteraceae</taxon>
        <taxon>Pontibacter</taxon>
    </lineage>
</organism>
<keyword evidence="1" id="KW-0227">DNA damage</keyword>
<accession>A0A0E3ZJ88</accession>
<dbReference type="AlphaFoldDB" id="A0A0E3ZJ88"/>
<dbReference type="PATRIC" id="fig|400092.3.peg.4581"/>
<keyword evidence="2" id="KW-0378">Hydrolase</keyword>
<dbReference type="GO" id="GO:0004844">
    <property type="term" value="F:uracil DNA N-glycosylase activity"/>
    <property type="evidence" value="ECO:0007669"/>
    <property type="project" value="TreeGrafter"/>
</dbReference>
<dbReference type="OrthoDB" id="9799921at2"/>
<dbReference type="GO" id="GO:0008263">
    <property type="term" value="F:pyrimidine-specific mismatch base pair DNA N-glycosylase activity"/>
    <property type="evidence" value="ECO:0007669"/>
    <property type="project" value="TreeGrafter"/>
</dbReference>